<protein>
    <submittedName>
        <fullName evidence="3">Flp pilus assembly protein CpaB</fullName>
    </submittedName>
</protein>
<dbReference type="Pfam" id="PF16976">
    <property type="entry name" value="RcpC"/>
    <property type="match status" value="1"/>
</dbReference>
<feature type="signal peptide" evidence="1">
    <location>
        <begin position="1"/>
        <end position="38"/>
    </location>
</feature>
<evidence type="ECO:0000313" key="3">
    <source>
        <dbReference type="EMBL" id="RZU60898.1"/>
    </source>
</evidence>
<dbReference type="InterPro" id="IPR031571">
    <property type="entry name" value="RcpC_dom"/>
</dbReference>
<gene>
    <name evidence="3" type="ORF">EV380_0449</name>
</gene>
<keyword evidence="4" id="KW-1185">Reference proteome</keyword>
<organism evidence="3 4">
    <name type="scientific">Zhihengliuella halotolerans</name>
    <dbReference type="NCBI Taxonomy" id="370736"/>
    <lineage>
        <taxon>Bacteria</taxon>
        <taxon>Bacillati</taxon>
        <taxon>Actinomycetota</taxon>
        <taxon>Actinomycetes</taxon>
        <taxon>Micrococcales</taxon>
        <taxon>Micrococcaceae</taxon>
        <taxon>Zhihengliuella</taxon>
    </lineage>
</organism>
<evidence type="ECO:0000259" key="2">
    <source>
        <dbReference type="SMART" id="SM00858"/>
    </source>
</evidence>
<dbReference type="Proteomes" id="UP000292685">
    <property type="component" value="Unassembled WGS sequence"/>
</dbReference>
<feature type="domain" description="SAF" evidence="2">
    <location>
        <begin position="45"/>
        <end position="110"/>
    </location>
</feature>
<accession>A0A4Q8AA31</accession>
<dbReference type="PROSITE" id="PS51257">
    <property type="entry name" value="PROKAR_LIPOPROTEIN"/>
    <property type="match status" value="1"/>
</dbReference>
<evidence type="ECO:0000313" key="4">
    <source>
        <dbReference type="Proteomes" id="UP000292685"/>
    </source>
</evidence>
<dbReference type="InterPro" id="IPR013974">
    <property type="entry name" value="SAF"/>
</dbReference>
<reference evidence="3 4" key="1">
    <citation type="submission" date="2019-02" db="EMBL/GenBank/DDBJ databases">
        <title>Sequencing the genomes of 1000 actinobacteria strains.</title>
        <authorList>
            <person name="Klenk H.-P."/>
        </authorList>
    </citation>
    <scope>NUCLEOTIDE SEQUENCE [LARGE SCALE GENOMIC DNA]</scope>
    <source>
        <strain evidence="3 4">DSM 17364</strain>
    </source>
</reference>
<sequence>MPASSYRRGWRDVVARYRRPVAAALAALAVACGLSAVAPDAAPRVAIAVSTRDLPSGHVIEPGDVEAREVQAAALPPQFAAQRDDGADLIGQQLAIAATSGTPLHEGLLVGEHLLAGTEPGTVAVPLQPADTETLSLLSPGLHVDVVLSEGNGYERPVESNRIARAVPVLWVPSAARGGLLDGPVPGGPQATVVVAASAEQAEALAGAASRGRLQLMLVAP</sequence>
<dbReference type="Pfam" id="PF08666">
    <property type="entry name" value="SAF"/>
    <property type="match status" value="1"/>
</dbReference>
<dbReference type="EMBL" id="SHLA01000001">
    <property type="protein sequence ID" value="RZU60898.1"/>
    <property type="molecule type" value="Genomic_DNA"/>
</dbReference>
<keyword evidence="1" id="KW-0732">Signal</keyword>
<evidence type="ECO:0000256" key="1">
    <source>
        <dbReference type="SAM" id="SignalP"/>
    </source>
</evidence>
<comment type="caution">
    <text evidence="3">The sequence shown here is derived from an EMBL/GenBank/DDBJ whole genome shotgun (WGS) entry which is preliminary data.</text>
</comment>
<dbReference type="SMART" id="SM00858">
    <property type="entry name" value="SAF"/>
    <property type="match status" value="1"/>
</dbReference>
<dbReference type="AlphaFoldDB" id="A0A4Q8AA31"/>
<feature type="chain" id="PRO_5039707613" evidence="1">
    <location>
        <begin position="39"/>
        <end position="221"/>
    </location>
</feature>
<name>A0A4Q8AA31_9MICC</name>
<dbReference type="CDD" id="cd11614">
    <property type="entry name" value="SAF_CpaB_FlgA_like"/>
    <property type="match status" value="1"/>
</dbReference>
<proteinExistence type="predicted"/>